<accession>A0A223NQD1</accession>
<dbReference type="KEGG" id="muc:MuYL_0134"/>
<reference evidence="2 3" key="1">
    <citation type="submission" date="2017-08" db="EMBL/GenBank/DDBJ databases">
        <title>Complete genome sequence of Mucilaginibacter sp. strain BJC16-A31.</title>
        <authorList>
            <consortium name="Henan University of Science and Technology"/>
            <person name="You X."/>
        </authorList>
    </citation>
    <scope>NUCLEOTIDE SEQUENCE [LARGE SCALE GENOMIC DNA]</scope>
    <source>
        <strain evidence="2 3">BJC16-A31</strain>
    </source>
</reference>
<dbReference type="AlphaFoldDB" id="A0A223NQD1"/>
<protein>
    <recommendedName>
        <fullName evidence="4">Phosphatidate cytidylyltransferase</fullName>
    </recommendedName>
</protein>
<keyword evidence="1" id="KW-0812">Transmembrane</keyword>
<keyword evidence="1" id="KW-0472">Membrane</keyword>
<proteinExistence type="predicted"/>
<dbReference type="Proteomes" id="UP000215002">
    <property type="component" value="Chromosome"/>
</dbReference>
<evidence type="ECO:0000313" key="3">
    <source>
        <dbReference type="Proteomes" id="UP000215002"/>
    </source>
</evidence>
<dbReference type="EMBL" id="CP022743">
    <property type="protein sequence ID" value="ASU32037.1"/>
    <property type="molecule type" value="Genomic_DNA"/>
</dbReference>
<name>A0A223NQD1_9SPHI</name>
<keyword evidence="3" id="KW-1185">Reference proteome</keyword>
<evidence type="ECO:0008006" key="4">
    <source>
        <dbReference type="Google" id="ProtNLM"/>
    </source>
</evidence>
<sequence>MLCLSSCSVIGGIFKAGAAVGIISVIVVIAIIIWIASMFRGK</sequence>
<keyword evidence="1" id="KW-1133">Transmembrane helix</keyword>
<feature type="transmembrane region" description="Helical" evidence="1">
    <location>
        <begin position="12"/>
        <end position="36"/>
    </location>
</feature>
<gene>
    <name evidence="2" type="ORF">MuYL_0134</name>
</gene>
<evidence type="ECO:0000256" key="1">
    <source>
        <dbReference type="SAM" id="Phobius"/>
    </source>
</evidence>
<organism evidence="2 3">
    <name type="scientific">Mucilaginibacter xinganensis</name>
    <dbReference type="NCBI Taxonomy" id="1234841"/>
    <lineage>
        <taxon>Bacteria</taxon>
        <taxon>Pseudomonadati</taxon>
        <taxon>Bacteroidota</taxon>
        <taxon>Sphingobacteriia</taxon>
        <taxon>Sphingobacteriales</taxon>
        <taxon>Sphingobacteriaceae</taxon>
        <taxon>Mucilaginibacter</taxon>
    </lineage>
</organism>
<evidence type="ECO:0000313" key="2">
    <source>
        <dbReference type="EMBL" id="ASU32037.1"/>
    </source>
</evidence>